<evidence type="ECO:0000313" key="10">
    <source>
        <dbReference type="Proteomes" id="UP001230051"/>
    </source>
</evidence>
<proteinExistence type="inferred from homology"/>
<name>A0AAD8G560_ACIOX</name>
<protein>
    <submittedName>
        <fullName evidence="9">Microfibrillar-associated protein 2</fullName>
    </submittedName>
</protein>
<comment type="caution">
    <text evidence="9">The sequence shown here is derived from an EMBL/GenBank/DDBJ whole genome shotgun (WGS) entry which is preliminary data.</text>
</comment>
<evidence type="ECO:0000256" key="2">
    <source>
        <dbReference type="ARBA" id="ARBA00005317"/>
    </source>
</evidence>
<gene>
    <name evidence="9" type="primary">MFAP2</name>
    <name evidence="9" type="ORF">AOXY_G16839</name>
</gene>
<sequence length="133" mass="15603">MMGRLPIAMLLCGLQVFILGAVCGQQIDIDLNEGPYPTDTTDESLTPDCREEQYPCTRMYSIHHPMKQCLHSLCFYSLRRVYVVNKEICVRIVCLQEEIMKAELCREKSGWPRRIQRSTKTCRHHELLNWKRS</sequence>
<keyword evidence="3" id="KW-0964">Secreted</keyword>
<evidence type="ECO:0000256" key="3">
    <source>
        <dbReference type="ARBA" id="ARBA00022525"/>
    </source>
</evidence>
<keyword evidence="10" id="KW-1185">Reference proteome</keyword>
<dbReference type="Pfam" id="PF05507">
    <property type="entry name" value="MAGP"/>
    <property type="match status" value="1"/>
</dbReference>
<keyword evidence="4" id="KW-0272">Extracellular matrix</keyword>
<organism evidence="9 10">
    <name type="scientific">Acipenser oxyrinchus oxyrinchus</name>
    <dbReference type="NCBI Taxonomy" id="40147"/>
    <lineage>
        <taxon>Eukaryota</taxon>
        <taxon>Metazoa</taxon>
        <taxon>Chordata</taxon>
        <taxon>Craniata</taxon>
        <taxon>Vertebrata</taxon>
        <taxon>Euteleostomi</taxon>
        <taxon>Actinopterygii</taxon>
        <taxon>Chondrostei</taxon>
        <taxon>Acipenseriformes</taxon>
        <taxon>Acipenseridae</taxon>
        <taxon>Acipenser</taxon>
    </lineage>
</organism>
<feature type="chain" id="PRO_5041965858" evidence="8">
    <location>
        <begin position="25"/>
        <end position="133"/>
    </location>
</feature>
<dbReference type="AlphaFoldDB" id="A0AAD8G560"/>
<dbReference type="GO" id="GO:0048048">
    <property type="term" value="P:embryonic eye morphogenesis"/>
    <property type="evidence" value="ECO:0007669"/>
    <property type="project" value="TreeGrafter"/>
</dbReference>
<reference evidence="9" key="1">
    <citation type="submission" date="2022-02" db="EMBL/GenBank/DDBJ databases">
        <title>Atlantic sturgeon de novo genome assembly.</title>
        <authorList>
            <person name="Stock M."/>
            <person name="Klopp C."/>
            <person name="Guiguen Y."/>
            <person name="Cabau C."/>
            <person name="Parinello H."/>
            <person name="Santidrian Yebra-Pimentel E."/>
            <person name="Kuhl H."/>
            <person name="Dirks R.P."/>
            <person name="Guessner J."/>
            <person name="Wuertz S."/>
            <person name="Du K."/>
            <person name="Schartl M."/>
        </authorList>
    </citation>
    <scope>NUCLEOTIDE SEQUENCE</scope>
    <source>
        <strain evidence="9">STURGEONOMICS-FGT-2020</strain>
        <tissue evidence="9">Whole blood</tissue>
    </source>
</reference>
<dbReference type="PANTHER" id="PTHR16485">
    <property type="entry name" value="MICROFIBRILLAR-ASSOCIATED PROTEIN 2"/>
    <property type="match status" value="1"/>
</dbReference>
<keyword evidence="6" id="KW-1015">Disulfide bond</keyword>
<dbReference type="GO" id="GO:0001527">
    <property type="term" value="C:microfibril"/>
    <property type="evidence" value="ECO:0007669"/>
    <property type="project" value="InterPro"/>
</dbReference>
<dbReference type="PANTHER" id="PTHR16485:SF7">
    <property type="entry name" value="MICROFIBRIL-ASSOCIATED PROTEIN 5"/>
    <property type="match status" value="1"/>
</dbReference>
<feature type="signal peptide" evidence="8">
    <location>
        <begin position="1"/>
        <end position="24"/>
    </location>
</feature>
<evidence type="ECO:0000313" key="9">
    <source>
        <dbReference type="EMBL" id="KAK1163367.1"/>
    </source>
</evidence>
<keyword evidence="7" id="KW-0325">Glycoprotein</keyword>
<evidence type="ECO:0000256" key="8">
    <source>
        <dbReference type="SAM" id="SignalP"/>
    </source>
</evidence>
<evidence type="ECO:0000256" key="6">
    <source>
        <dbReference type="ARBA" id="ARBA00023157"/>
    </source>
</evidence>
<comment type="subcellular location">
    <subcellularLocation>
        <location evidence="1">Secreted</location>
        <location evidence="1">Extracellular space</location>
        <location evidence="1">Extracellular matrix</location>
    </subcellularLocation>
</comment>
<dbReference type="Proteomes" id="UP001230051">
    <property type="component" value="Unassembled WGS sequence"/>
</dbReference>
<comment type="similarity">
    <text evidence="2">Belongs to the MFAP family.</text>
</comment>
<dbReference type="EMBL" id="JAGXEW010000015">
    <property type="protein sequence ID" value="KAK1163367.1"/>
    <property type="molecule type" value="Genomic_DNA"/>
</dbReference>
<evidence type="ECO:0000256" key="1">
    <source>
        <dbReference type="ARBA" id="ARBA00004498"/>
    </source>
</evidence>
<evidence type="ECO:0000256" key="5">
    <source>
        <dbReference type="ARBA" id="ARBA00022729"/>
    </source>
</evidence>
<dbReference type="InterPro" id="IPR008673">
    <property type="entry name" value="MAGP"/>
</dbReference>
<keyword evidence="5 8" id="KW-0732">Signal</keyword>
<accession>A0AAD8G560</accession>
<evidence type="ECO:0000256" key="7">
    <source>
        <dbReference type="ARBA" id="ARBA00023180"/>
    </source>
</evidence>
<evidence type="ECO:0000256" key="4">
    <source>
        <dbReference type="ARBA" id="ARBA00022530"/>
    </source>
</evidence>